<name>A0A916ZKC3_9BACL</name>
<feature type="domain" description="SAF" evidence="1">
    <location>
        <begin position="38"/>
        <end position="100"/>
    </location>
</feature>
<dbReference type="Gene3D" id="3.90.1210.10">
    <property type="entry name" value="Antifreeze-like/N-acetylneuraminic acid synthase C-terminal domain"/>
    <property type="match status" value="1"/>
</dbReference>
<dbReference type="CDD" id="cd11614">
    <property type="entry name" value="SAF_CpaB_FlgA_like"/>
    <property type="match status" value="1"/>
</dbReference>
<evidence type="ECO:0000313" key="3">
    <source>
        <dbReference type="Proteomes" id="UP000612456"/>
    </source>
</evidence>
<sequence length="244" mass="27040">MNRRRNVWISAAAAVLSALLVYGVYLLQLRQVEFQETVAVIVPNRFVPAGERITKDMLGVKQVAKASYNSEMVLDVEAVNGMEAVVPLGQGEPLLQWKVDKFRLLPSRTQSTFQIPRDYVLSVSNGIRAGDKVVLYLTGEEIVSERLFEQPVTVASVKSSANIEIDDTTNPNLMSLASGDKEKMYASRRDANGMIDYINLNLQEEQWLELDSLCKAGKARIVIAYSSQSLDIMDAAYTQTEAGS</sequence>
<evidence type="ECO:0000313" key="2">
    <source>
        <dbReference type="EMBL" id="GGE01824.1"/>
    </source>
</evidence>
<proteinExistence type="predicted"/>
<reference evidence="2" key="2">
    <citation type="submission" date="2020-09" db="EMBL/GenBank/DDBJ databases">
        <authorList>
            <person name="Sun Q."/>
            <person name="Zhou Y."/>
        </authorList>
    </citation>
    <scope>NUCLEOTIDE SEQUENCE</scope>
    <source>
        <strain evidence="2">CGMCC 1.15178</strain>
    </source>
</reference>
<keyword evidence="3" id="KW-1185">Reference proteome</keyword>
<accession>A0A916ZKC3</accession>
<comment type="caution">
    <text evidence="2">The sequence shown here is derived from an EMBL/GenBank/DDBJ whole genome shotgun (WGS) entry which is preliminary data.</text>
</comment>
<dbReference type="EMBL" id="BMHP01000017">
    <property type="protein sequence ID" value="GGE01824.1"/>
    <property type="molecule type" value="Genomic_DNA"/>
</dbReference>
<organism evidence="2 3">
    <name type="scientific">Paenibacillus nasutitermitis</name>
    <dbReference type="NCBI Taxonomy" id="1652958"/>
    <lineage>
        <taxon>Bacteria</taxon>
        <taxon>Bacillati</taxon>
        <taxon>Bacillota</taxon>
        <taxon>Bacilli</taxon>
        <taxon>Bacillales</taxon>
        <taxon>Paenibacillaceae</taxon>
        <taxon>Paenibacillus</taxon>
    </lineage>
</organism>
<dbReference type="InterPro" id="IPR013974">
    <property type="entry name" value="SAF"/>
</dbReference>
<dbReference type="SMART" id="SM00858">
    <property type="entry name" value="SAF"/>
    <property type="match status" value="1"/>
</dbReference>
<dbReference type="AlphaFoldDB" id="A0A916ZKC3"/>
<reference evidence="2" key="1">
    <citation type="journal article" date="2014" name="Int. J. Syst. Evol. Microbiol.">
        <title>Complete genome sequence of Corynebacterium casei LMG S-19264T (=DSM 44701T), isolated from a smear-ripened cheese.</title>
        <authorList>
            <consortium name="US DOE Joint Genome Institute (JGI-PGF)"/>
            <person name="Walter F."/>
            <person name="Albersmeier A."/>
            <person name="Kalinowski J."/>
            <person name="Ruckert C."/>
        </authorList>
    </citation>
    <scope>NUCLEOTIDE SEQUENCE</scope>
    <source>
        <strain evidence="2">CGMCC 1.15178</strain>
    </source>
</reference>
<dbReference type="Proteomes" id="UP000612456">
    <property type="component" value="Unassembled WGS sequence"/>
</dbReference>
<protein>
    <recommendedName>
        <fullName evidence="1">SAF domain-containing protein</fullName>
    </recommendedName>
</protein>
<dbReference type="Pfam" id="PF08666">
    <property type="entry name" value="SAF"/>
    <property type="match status" value="1"/>
</dbReference>
<dbReference type="RefSeq" id="WP_189000774.1">
    <property type="nucleotide sequence ID" value="NZ_BMHP01000017.1"/>
</dbReference>
<gene>
    <name evidence="2" type="ORF">GCM10010911_71010</name>
</gene>
<evidence type="ECO:0000259" key="1">
    <source>
        <dbReference type="SMART" id="SM00858"/>
    </source>
</evidence>